<accession>A0A1I8JKK1</accession>
<evidence type="ECO:0000256" key="1">
    <source>
        <dbReference type="ARBA" id="ARBA00008738"/>
    </source>
</evidence>
<dbReference type="WBParaSite" id="maker-uti_cns_0048688-snap-gene-0.3-mRNA-1">
    <property type="protein sequence ID" value="maker-uti_cns_0048688-snap-gene-0.3-mRNA-1"/>
    <property type="gene ID" value="maker-uti_cns_0048688-snap-gene-0.3"/>
</dbReference>
<dbReference type="OrthoDB" id="365640at2759"/>
<keyword evidence="2" id="KW-1185">Reference proteome</keyword>
<proteinExistence type="inferred from homology"/>
<organism evidence="2 3">
    <name type="scientific">Macrostomum lignano</name>
    <dbReference type="NCBI Taxonomy" id="282301"/>
    <lineage>
        <taxon>Eukaryota</taxon>
        <taxon>Metazoa</taxon>
        <taxon>Spiralia</taxon>
        <taxon>Lophotrochozoa</taxon>
        <taxon>Platyhelminthes</taxon>
        <taxon>Rhabditophora</taxon>
        <taxon>Macrostomorpha</taxon>
        <taxon>Macrostomida</taxon>
        <taxon>Macrostomidae</taxon>
        <taxon>Macrostomum</taxon>
    </lineage>
</organism>
<dbReference type="AlphaFoldDB" id="A0A1I8JKK1"/>
<dbReference type="PANTHER" id="PTHR31516">
    <property type="entry name" value="STABILIZER OF AXONEMAL MICROTUBULES 2"/>
    <property type="match status" value="1"/>
</dbReference>
<protein>
    <submittedName>
        <fullName evidence="3">Microtubule associated protein SPM2</fullName>
    </submittedName>
</protein>
<dbReference type="GO" id="GO:0008017">
    <property type="term" value="F:microtubule binding"/>
    <property type="evidence" value="ECO:0007669"/>
    <property type="project" value="InterPro"/>
</dbReference>
<name>A0A1I8JKK1_9PLAT</name>
<dbReference type="GO" id="GO:0036126">
    <property type="term" value="C:sperm flagellum"/>
    <property type="evidence" value="ECO:0007669"/>
    <property type="project" value="TreeGrafter"/>
</dbReference>
<dbReference type="Pfam" id="PF05217">
    <property type="entry name" value="SAXO1-2"/>
    <property type="match status" value="1"/>
</dbReference>
<dbReference type="PANTHER" id="PTHR31516:SF17">
    <property type="entry name" value="STABILIZER OF AXONEMAL MICROTUBULES 2"/>
    <property type="match status" value="1"/>
</dbReference>
<evidence type="ECO:0000313" key="2">
    <source>
        <dbReference type="Proteomes" id="UP000095280"/>
    </source>
</evidence>
<dbReference type="Proteomes" id="UP000095280">
    <property type="component" value="Unplaced"/>
</dbReference>
<dbReference type="GO" id="GO:0005814">
    <property type="term" value="C:centriole"/>
    <property type="evidence" value="ECO:0007669"/>
    <property type="project" value="TreeGrafter"/>
</dbReference>
<dbReference type="GO" id="GO:0036064">
    <property type="term" value="C:ciliary basal body"/>
    <property type="evidence" value="ECO:0007669"/>
    <property type="project" value="TreeGrafter"/>
</dbReference>
<dbReference type="GO" id="GO:0005879">
    <property type="term" value="C:axonemal microtubule"/>
    <property type="evidence" value="ECO:0007669"/>
    <property type="project" value="TreeGrafter"/>
</dbReference>
<comment type="similarity">
    <text evidence="1">Belongs to the FAM154 family.</text>
</comment>
<evidence type="ECO:0000313" key="3">
    <source>
        <dbReference type="WBParaSite" id="maker-uti_cns_0048688-snap-gene-0.3-mRNA-1"/>
    </source>
</evidence>
<sequence>MSRNEQCICKLCNCGRHKCKLHPNRPASNRTGRPCGYTEYAQKYAPHPPQPMQTSCKPANKPIRNGNDPMTDETTNRVDFVPHPLERPRLHQHEPYRPASGTIDATTVYQREYTEKRGERAAAVKREPRRANAGEFQGEPTYARDYRKWELPERVSGQGRPSQWEPSRESFGGVPTYQTDFVAHSDARPPASCKPAEAAKTSQSPLDDVTDYRQSYVPHQLERRRAKEVQDWQKPAVPFEGVTTFARDYTPKAGGSRTLVKPSAQAYASNAPFEEDTTHKLDYKAWELSRPFVHKNEPYAPPEGAIEGTTSYVRDYPAHPAREKVGYLKREPRGRPSGPFEGSTVYKENYRQWELSGRVQAGPNRQYQPNQAPFEGQSTTAAHFVPHQLEAKRNFKPASDAAKNDEPFDGTTLYRTEFVPKQPEPCPAMQLLAGVGESTAGYKFQGHDEKGHQIYAPRGASAAGGDATTTVKDLKSGQLVSVK</sequence>
<dbReference type="InterPro" id="IPR033336">
    <property type="entry name" value="SAXO1/2"/>
</dbReference>
<reference evidence="3" key="1">
    <citation type="submission" date="2016-11" db="UniProtKB">
        <authorList>
            <consortium name="WormBaseParasite"/>
        </authorList>
    </citation>
    <scope>IDENTIFICATION</scope>
</reference>